<dbReference type="HOGENOM" id="CLU_102092_0_0_5"/>
<keyword evidence="2" id="KW-1185">Reference proteome</keyword>
<evidence type="ECO:0008006" key="3">
    <source>
        <dbReference type="Google" id="ProtNLM"/>
    </source>
</evidence>
<dbReference type="EMBL" id="CP006912">
    <property type="protein sequence ID" value="AHB47363.1"/>
    <property type="molecule type" value="Genomic_DNA"/>
</dbReference>
<gene>
    <name evidence="1" type="ORF">W911_01460</name>
</gene>
<dbReference type="PATRIC" id="fig|1029756.8.peg.309"/>
<dbReference type="AlphaFoldDB" id="V5S9R7"/>
<accession>V5S9R7</accession>
<protein>
    <recommendedName>
        <fullName evidence="3">Twin-arginine translocation pathway signal</fullName>
    </recommendedName>
</protein>
<proteinExistence type="predicted"/>
<reference evidence="1 2" key="1">
    <citation type="journal article" date="2014" name="Genome Announc.">
        <title>Complete Genome Sequence of Hyphomicrobium nitrativorans Strain NL23, a Denitrifying Bacterium Isolated from Biofilm of a Methanol-Fed Denitrification System Treating Seawater at the Montreal Biodome.</title>
        <authorList>
            <person name="Martineau C."/>
            <person name="Villeneuve C."/>
            <person name="Mauffrey F."/>
            <person name="Villemur R."/>
        </authorList>
    </citation>
    <scope>NUCLEOTIDE SEQUENCE [LARGE SCALE GENOMIC DNA]</scope>
    <source>
        <strain evidence="1">NL23</strain>
    </source>
</reference>
<dbReference type="KEGG" id="hni:W911_01460"/>
<sequence>MALPALPAGAVIEPLSAAHKTTLLRIARDIYPHEGFLDDAPYQAVIDAILIESESNPAVADLLAKGIEDLERRAHEIHKTDYAAIASAEKREGLLRSIELTDFFQKLKGGLLMGLYNNKALYPAFGYDGSSWETGGFIDKGFEAIDWF</sequence>
<dbReference type="STRING" id="1029756.W911_01460"/>
<name>V5S9R7_9HYPH</name>
<dbReference type="Proteomes" id="UP000018542">
    <property type="component" value="Chromosome"/>
</dbReference>
<organism evidence="1 2">
    <name type="scientific">Hyphomicrobium nitrativorans NL23</name>
    <dbReference type="NCBI Taxonomy" id="1029756"/>
    <lineage>
        <taxon>Bacteria</taxon>
        <taxon>Pseudomonadati</taxon>
        <taxon>Pseudomonadota</taxon>
        <taxon>Alphaproteobacteria</taxon>
        <taxon>Hyphomicrobiales</taxon>
        <taxon>Hyphomicrobiaceae</taxon>
        <taxon>Hyphomicrobium</taxon>
    </lineage>
</organism>
<evidence type="ECO:0000313" key="1">
    <source>
        <dbReference type="EMBL" id="AHB47363.1"/>
    </source>
</evidence>
<evidence type="ECO:0000313" key="2">
    <source>
        <dbReference type="Proteomes" id="UP000018542"/>
    </source>
</evidence>